<evidence type="ECO:0000313" key="2">
    <source>
        <dbReference type="EMBL" id="AYV86615.1"/>
    </source>
</evidence>
<keyword evidence="1" id="KW-0812">Transmembrane</keyword>
<proteinExistence type="predicted"/>
<accession>A0A3G5AHD0</accession>
<dbReference type="EMBL" id="MK072510">
    <property type="protein sequence ID" value="AYV86615.1"/>
    <property type="molecule type" value="Genomic_DNA"/>
</dbReference>
<evidence type="ECO:0000256" key="1">
    <source>
        <dbReference type="SAM" id="Phobius"/>
    </source>
</evidence>
<name>A0A3G5AHD0_9VIRU</name>
<sequence length="206" mass="22867">MISFHTDEGDIESVIELPAPALSASEPNLENDSGQHQSNGVFRRVKYASLGLLIAGCIACAVLIPCYLRLVQPNELRLNYIKSNTEQLLGIDNQTISCGQDDCLRYIFSYGIINSLSNQPVVSTTHIGTCMTVDVYCLDSLQTIFDAQKKYLHYDERYPQDTFTTDGSYVSDIEDARRGGIALMCAGGITSFFTLLFFFFSPIFPV</sequence>
<protein>
    <submittedName>
        <fullName evidence="2">Uncharacterized protein</fullName>
    </submittedName>
</protein>
<organism evidence="2">
    <name type="scientific">Sylvanvirus sp</name>
    <dbReference type="NCBI Taxonomy" id="2487774"/>
    <lineage>
        <taxon>Viruses</taxon>
    </lineage>
</organism>
<gene>
    <name evidence="2" type="ORF">Sylvanvirus4_29</name>
</gene>
<keyword evidence="1" id="KW-0472">Membrane</keyword>
<keyword evidence="1" id="KW-1133">Transmembrane helix</keyword>
<reference evidence="2" key="1">
    <citation type="submission" date="2018-10" db="EMBL/GenBank/DDBJ databases">
        <title>Hidden diversity of soil giant viruses.</title>
        <authorList>
            <person name="Schulz F."/>
            <person name="Alteio L."/>
            <person name="Goudeau D."/>
            <person name="Ryan E.M."/>
            <person name="Malmstrom R.R."/>
            <person name="Blanchard J."/>
            <person name="Woyke T."/>
        </authorList>
    </citation>
    <scope>NUCLEOTIDE SEQUENCE</scope>
    <source>
        <strain evidence="2">SYV1</strain>
    </source>
</reference>
<feature type="transmembrane region" description="Helical" evidence="1">
    <location>
        <begin position="47"/>
        <end position="68"/>
    </location>
</feature>
<feature type="transmembrane region" description="Helical" evidence="1">
    <location>
        <begin position="181"/>
        <end position="204"/>
    </location>
</feature>